<feature type="compositionally biased region" description="Basic and acidic residues" evidence="14">
    <location>
        <begin position="874"/>
        <end position="894"/>
    </location>
</feature>
<dbReference type="Gene3D" id="3.30.160.60">
    <property type="entry name" value="Classic Zinc Finger"/>
    <property type="match status" value="3"/>
</dbReference>
<feature type="domain" description="C2H2-type" evidence="15">
    <location>
        <begin position="309"/>
        <end position="336"/>
    </location>
</feature>
<name>A0A8X6LL20_TRICU</name>
<keyword evidence="9 13" id="KW-0863">Zinc-finger</keyword>
<feature type="domain" description="C2H2-type" evidence="15">
    <location>
        <begin position="279"/>
        <end position="308"/>
    </location>
</feature>
<evidence type="ECO:0000256" key="1">
    <source>
        <dbReference type="ARBA" id="ARBA00003983"/>
    </source>
</evidence>
<evidence type="ECO:0000259" key="15">
    <source>
        <dbReference type="PROSITE" id="PS50157"/>
    </source>
</evidence>
<evidence type="ECO:0000256" key="11">
    <source>
        <dbReference type="ARBA" id="ARBA00023125"/>
    </source>
</evidence>
<keyword evidence="11" id="KW-0238">DNA-binding</keyword>
<feature type="region of interest" description="Disordered" evidence="14">
    <location>
        <begin position="126"/>
        <end position="146"/>
    </location>
</feature>
<evidence type="ECO:0000256" key="8">
    <source>
        <dbReference type="ARBA" id="ARBA00022737"/>
    </source>
</evidence>
<dbReference type="GO" id="GO:0040034">
    <property type="term" value="P:regulation of development, heterochronic"/>
    <property type="evidence" value="ECO:0007669"/>
    <property type="project" value="UniProtKB-ARBA"/>
</dbReference>
<dbReference type="PANTHER" id="PTHR24403">
    <property type="entry name" value="ZINC FINGER PROTEIN"/>
    <property type="match status" value="1"/>
</dbReference>
<dbReference type="GO" id="GO:0008270">
    <property type="term" value="F:zinc ion binding"/>
    <property type="evidence" value="ECO:0007669"/>
    <property type="project" value="UniProtKB-KW"/>
</dbReference>
<dbReference type="EMBL" id="BMAO01017291">
    <property type="protein sequence ID" value="GFR14666.1"/>
    <property type="molecule type" value="Genomic_DNA"/>
</dbReference>
<dbReference type="PANTHER" id="PTHR24403:SF100">
    <property type="entry name" value="C2H2-TYPE DOMAIN-CONTAINING PROTEIN"/>
    <property type="match status" value="1"/>
</dbReference>
<keyword evidence="10" id="KW-0862">Zinc</keyword>
<dbReference type="OrthoDB" id="10015593at2759"/>
<dbReference type="FunFam" id="3.30.160.60:FF:001301">
    <property type="entry name" value="Blast:Protein hunchback"/>
    <property type="match status" value="1"/>
</dbReference>
<evidence type="ECO:0000256" key="9">
    <source>
        <dbReference type="ARBA" id="ARBA00022771"/>
    </source>
</evidence>
<evidence type="ECO:0000313" key="17">
    <source>
        <dbReference type="Proteomes" id="UP000887116"/>
    </source>
</evidence>
<keyword evidence="5" id="KW-0217">Developmental protein</keyword>
<feature type="region of interest" description="Disordered" evidence="14">
    <location>
        <begin position="59"/>
        <end position="111"/>
    </location>
</feature>
<dbReference type="GO" id="GO:0035282">
    <property type="term" value="P:segmentation"/>
    <property type="evidence" value="ECO:0007669"/>
    <property type="project" value="UniProtKB-KW"/>
</dbReference>
<feature type="region of interest" description="Disordered" evidence="14">
    <location>
        <begin position="214"/>
        <end position="239"/>
    </location>
</feature>
<feature type="compositionally biased region" description="Polar residues" evidence="14">
    <location>
        <begin position="800"/>
        <end position="821"/>
    </location>
</feature>
<gene>
    <name evidence="16" type="ORF">TNCT_104141</name>
</gene>
<keyword evidence="17" id="KW-1185">Reference proteome</keyword>
<dbReference type="AlphaFoldDB" id="A0A8X6LL20"/>
<feature type="compositionally biased region" description="Basic and acidic residues" evidence="14">
    <location>
        <begin position="662"/>
        <end position="673"/>
    </location>
</feature>
<feature type="region of interest" description="Disordered" evidence="14">
    <location>
        <begin position="641"/>
        <end position="675"/>
    </location>
</feature>
<dbReference type="GO" id="GO:0000122">
    <property type="term" value="P:negative regulation of transcription by RNA polymerase II"/>
    <property type="evidence" value="ECO:0007669"/>
    <property type="project" value="UniProtKB-ARBA"/>
</dbReference>
<organism evidence="16 17">
    <name type="scientific">Trichonephila clavata</name>
    <name type="common">Joro spider</name>
    <name type="synonym">Nephila clavata</name>
    <dbReference type="NCBI Taxonomy" id="2740835"/>
    <lineage>
        <taxon>Eukaryota</taxon>
        <taxon>Metazoa</taxon>
        <taxon>Ecdysozoa</taxon>
        <taxon>Arthropoda</taxon>
        <taxon>Chelicerata</taxon>
        <taxon>Arachnida</taxon>
        <taxon>Araneae</taxon>
        <taxon>Araneomorphae</taxon>
        <taxon>Entelegynae</taxon>
        <taxon>Araneoidea</taxon>
        <taxon>Nephilidae</taxon>
        <taxon>Trichonephila</taxon>
    </lineage>
</organism>
<dbReference type="PROSITE" id="PS50157">
    <property type="entry name" value="ZINC_FINGER_C2H2_2"/>
    <property type="match status" value="2"/>
</dbReference>
<dbReference type="GO" id="GO:0000977">
    <property type="term" value="F:RNA polymerase II transcription regulatory region sequence-specific DNA binding"/>
    <property type="evidence" value="ECO:0007669"/>
    <property type="project" value="UniProtKB-ARBA"/>
</dbReference>
<dbReference type="InterPro" id="IPR050688">
    <property type="entry name" value="Zinc_finger/UBP_domain"/>
</dbReference>
<evidence type="ECO:0000256" key="2">
    <source>
        <dbReference type="ARBA" id="ARBA00004123"/>
    </source>
</evidence>
<evidence type="ECO:0000256" key="3">
    <source>
        <dbReference type="ARBA" id="ARBA00007746"/>
    </source>
</evidence>
<evidence type="ECO:0000256" key="6">
    <source>
        <dbReference type="ARBA" id="ARBA00022492"/>
    </source>
</evidence>
<dbReference type="InterPro" id="IPR013087">
    <property type="entry name" value="Znf_C2H2_type"/>
</dbReference>
<feature type="region of interest" description="Disordered" evidence="14">
    <location>
        <begin position="868"/>
        <end position="894"/>
    </location>
</feature>
<keyword evidence="8" id="KW-0677">Repeat</keyword>
<dbReference type="InterPro" id="IPR036236">
    <property type="entry name" value="Znf_C2H2_sf"/>
</dbReference>
<dbReference type="GO" id="GO:0005634">
    <property type="term" value="C:nucleus"/>
    <property type="evidence" value="ECO:0007669"/>
    <property type="project" value="UniProtKB-SubCell"/>
</dbReference>
<evidence type="ECO:0000256" key="14">
    <source>
        <dbReference type="SAM" id="MobiDB-lite"/>
    </source>
</evidence>
<feature type="region of interest" description="Disordered" evidence="14">
    <location>
        <begin position="382"/>
        <end position="403"/>
    </location>
</feature>
<dbReference type="SMART" id="SM00355">
    <property type="entry name" value="ZnF_C2H2"/>
    <property type="match status" value="9"/>
</dbReference>
<comment type="function">
    <text evidence="1">Gap class segmentation protein that controls development of head structures.</text>
</comment>
<proteinExistence type="inferred from homology"/>
<feature type="compositionally biased region" description="Low complexity" evidence="14">
    <location>
        <begin position="91"/>
        <end position="102"/>
    </location>
</feature>
<feature type="compositionally biased region" description="Basic residues" evidence="14">
    <location>
        <begin position="384"/>
        <end position="395"/>
    </location>
</feature>
<dbReference type="PROSITE" id="PS00028">
    <property type="entry name" value="ZINC_FINGER_C2H2_1"/>
    <property type="match status" value="3"/>
</dbReference>
<evidence type="ECO:0000256" key="12">
    <source>
        <dbReference type="ARBA" id="ARBA00023242"/>
    </source>
</evidence>
<protein>
    <recommendedName>
        <fullName evidence="4">Protein hunchback</fullName>
    </recommendedName>
</protein>
<dbReference type="Proteomes" id="UP000887116">
    <property type="component" value="Unassembled WGS sequence"/>
</dbReference>
<evidence type="ECO:0000313" key="16">
    <source>
        <dbReference type="EMBL" id="GFR14666.1"/>
    </source>
</evidence>
<feature type="region of interest" description="Disordered" evidence="14">
    <location>
        <begin position="774"/>
        <end position="824"/>
    </location>
</feature>
<keyword evidence="7" id="KW-0479">Metal-binding</keyword>
<accession>A0A8X6LL20</accession>
<keyword evidence="6" id="KW-0302">Gap protein</keyword>
<evidence type="ECO:0000256" key="4">
    <source>
        <dbReference type="ARBA" id="ARBA00013638"/>
    </source>
</evidence>
<keyword evidence="12" id="KW-0539">Nucleus</keyword>
<comment type="subcellular location">
    <subcellularLocation>
        <location evidence="2">Nucleus</location>
    </subcellularLocation>
</comment>
<evidence type="ECO:0000256" key="5">
    <source>
        <dbReference type="ARBA" id="ARBA00022473"/>
    </source>
</evidence>
<evidence type="ECO:0000256" key="7">
    <source>
        <dbReference type="ARBA" id="ARBA00022723"/>
    </source>
</evidence>
<dbReference type="GO" id="GO:0045944">
    <property type="term" value="P:positive regulation of transcription by RNA polymerase II"/>
    <property type="evidence" value="ECO:0007669"/>
    <property type="project" value="TreeGrafter"/>
</dbReference>
<evidence type="ECO:0000256" key="13">
    <source>
        <dbReference type="PROSITE-ProRule" id="PRU00042"/>
    </source>
</evidence>
<sequence>MTTAFVTEFQSYMTFEFKSPTELSDFLPYTNLNIQQMAPLDNTIQPSPKGVKLLMPEETQPDQATVTESSIPDTDPSSAINNEESDLKTESSFLSDSCSMDSGPPIPREDQTNIQHPLQLLHSSFEKEQSPDKIPNINSSDVSDPGREKMEFDGVYRCQKCSYTGQSDDDLHKHLLIHFPYECLICGYLTDIEDRRDQHMKKYHPGISAAGQDGNVMFPGTGNKTTKKNASKKMDEKSMEEKAIKPKKTKCKLCDQVLNCKNDYYNHLKAAHANSGRLLLCNEGECNFVALYKHHLEYHLRRHYGSKPYKCEKCSYTCINRSMLNSHYKSHSNLYPYSCEDCTYVTKYLHSLKLHLRKYRHNAAPVRNPDGSINKNLVIDINGRRRGPKNKKQKAKSNQERCEVSFSKNVPSPPLNNFPTLPTSNPVYYRPRIFNNYSGLMYVKSPSLENSNSQMYRQPTLGRENYPCQLCEFATESFEVLQRHIQVHIAQLNSEVMKQYAFNGQYNNPYQAWWQIHNIASGFPPEPHVKNTSNSNVESRTGCQSAAASDGVFFSDPITEASRNEKNIKKPTSSPSNCEILPTNKSGYSRRLLNFMEQQSIAQMYEKFKKTDANENHSNSSSPEIIADLIVSSLGAPHKALDNGNADFENTAPLDLSQKSPTQEEAKPNKDAESTDVYEASLNCIQIKLDPQESSPRSQQIIKNRRKGKAFKCIPLEDQAGGSEAIGSQMEQSEVFKYHPVSSQETKSNCNSASFRPVVRSSVPLNFKSTGLKLKGSPSYKQNQINRTSPYPQISDKQRLTGTSSMETENCNYYSPITSPEKSSRIPNKEYYMQNQANTVAPHQQNYSKLRSNGTYNIPSMNYHAYSPITSPDKSSRTPSKEHSELFPRVPKEEKLEASDSKSTKCHYCATDFGNVALFTMHFSYHSQDGDPFVCSKCKLPCRDKFGFNDHVLNGSRINGMCINEKNREYK</sequence>
<evidence type="ECO:0000256" key="10">
    <source>
        <dbReference type="ARBA" id="ARBA00022833"/>
    </source>
</evidence>
<dbReference type="SUPFAM" id="SSF57667">
    <property type="entry name" value="beta-beta-alpha zinc fingers"/>
    <property type="match status" value="2"/>
</dbReference>
<comment type="similarity">
    <text evidence="3">Belongs to the hunchback C2H2-type zinc-finger protein family.</text>
</comment>
<comment type="caution">
    <text evidence="16">The sequence shown here is derived from an EMBL/GenBank/DDBJ whole genome shotgun (WGS) entry which is preliminary data.</text>
</comment>
<reference evidence="16" key="1">
    <citation type="submission" date="2020-07" db="EMBL/GenBank/DDBJ databases">
        <title>Multicomponent nature underlies the extraordinary mechanical properties of spider dragline silk.</title>
        <authorList>
            <person name="Kono N."/>
            <person name="Nakamura H."/>
            <person name="Mori M."/>
            <person name="Yoshida Y."/>
            <person name="Ohtoshi R."/>
            <person name="Malay A.D."/>
            <person name="Moran D.A.P."/>
            <person name="Tomita M."/>
            <person name="Numata K."/>
            <person name="Arakawa K."/>
        </authorList>
    </citation>
    <scope>NUCLEOTIDE SEQUENCE</scope>
</reference>
<feature type="compositionally biased region" description="Polar residues" evidence="14">
    <location>
        <begin position="61"/>
        <end position="82"/>
    </location>
</feature>
<feature type="compositionally biased region" description="Polar residues" evidence="14">
    <location>
        <begin position="779"/>
        <end position="792"/>
    </location>
</feature>